<name>A0ABX1CX49_9FLAO</name>
<dbReference type="InterPro" id="IPR019734">
    <property type="entry name" value="TPR_rpt"/>
</dbReference>
<evidence type="ECO:0000313" key="5">
    <source>
        <dbReference type="Proteomes" id="UP000703674"/>
    </source>
</evidence>
<dbReference type="Proteomes" id="UP000703674">
    <property type="component" value="Unassembled WGS sequence"/>
</dbReference>
<protein>
    <submittedName>
        <fullName evidence="4">Tetratricopeptide repeat protein</fullName>
    </submittedName>
</protein>
<proteinExistence type="predicted"/>
<dbReference type="Pfam" id="PF00515">
    <property type="entry name" value="TPR_1"/>
    <property type="match status" value="1"/>
</dbReference>
<evidence type="ECO:0000313" key="4">
    <source>
        <dbReference type="EMBL" id="NJW52850.1"/>
    </source>
</evidence>
<gene>
    <name evidence="4" type="ORF">HC175_07950</name>
</gene>
<keyword evidence="5" id="KW-1185">Reference proteome</keyword>
<dbReference type="InterPro" id="IPR011990">
    <property type="entry name" value="TPR-like_helical_dom_sf"/>
</dbReference>
<dbReference type="Pfam" id="PF13414">
    <property type="entry name" value="TPR_11"/>
    <property type="match status" value="1"/>
</dbReference>
<feature type="chain" id="PRO_5047190019" evidence="3">
    <location>
        <begin position="24"/>
        <end position="288"/>
    </location>
</feature>
<feature type="compositionally biased region" description="Basic and acidic residues" evidence="2">
    <location>
        <begin position="263"/>
        <end position="288"/>
    </location>
</feature>
<keyword evidence="3" id="KW-0732">Signal</keyword>
<accession>A0ABX1CX49</accession>
<dbReference type="Gene3D" id="1.25.40.10">
    <property type="entry name" value="Tetratricopeptide repeat domain"/>
    <property type="match status" value="1"/>
</dbReference>
<evidence type="ECO:0000256" key="1">
    <source>
        <dbReference type="PROSITE-ProRule" id="PRU00339"/>
    </source>
</evidence>
<evidence type="ECO:0000256" key="3">
    <source>
        <dbReference type="SAM" id="SignalP"/>
    </source>
</evidence>
<feature type="region of interest" description="Disordered" evidence="2">
    <location>
        <begin position="151"/>
        <end position="288"/>
    </location>
</feature>
<keyword evidence="1" id="KW-0802">TPR repeat</keyword>
<dbReference type="SMART" id="SM00028">
    <property type="entry name" value="TPR"/>
    <property type="match status" value="3"/>
</dbReference>
<feature type="signal peptide" evidence="3">
    <location>
        <begin position="1"/>
        <end position="23"/>
    </location>
</feature>
<comment type="caution">
    <text evidence="4">The sequence shown here is derived from an EMBL/GenBank/DDBJ whole genome shotgun (WGS) entry which is preliminary data.</text>
</comment>
<dbReference type="EMBL" id="JAAVJR010000004">
    <property type="protein sequence ID" value="NJW52850.1"/>
    <property type="molecule type" value="Genomic_DNA"/>
</dbReference>
<feature type="compositionally biased region" description="Basic and acidic residues" evidence="2">
    <location>
        <begin position="151"/>
        <end position="243"/>
    </location>
</feature>
<organism evidence="4 5">
    <name type="scientific">Salinimicrobium oceani</name>
    <dbReference type="NCBI Taxonomy" id="2722702"/>
    <lineage>
        <taxon>Bacteria</taxon>
        <taxon>Pseudomonadati</taxon>
        <taxon>Bacteroidota</taxon>
        <taxon>Flavobacteriia</taxon>
        <taxon>Flavobacteriales</taxon>
        <taxon>Flavobacteriaceae</taxon>
        <taxon>Salinimicrobium</taxon>
    </lineage>
</organism>
<evidence type="ECO:0000256" key="2">
    <source>
        <dbReference type="SAM" id="MobiDB-lite"/>
    </source>
</evidence>
<dbReference type="PROSITE" id="PS50005">
    <property type="entry name" value="TPR"/>
    <property type="match status" value="1"/>
</dbReference>
<feature type="repeat" description="TPR" evidence="1">
    <location>
        <begin position="105"/>
        <end position="138"/>
    </location>
</feature>
<dbReference type="SUPFAM" id="SSF48452">
    <property type="entry name" value="TPR-like"/>
    <property type="match status" value="1"/>
</dbReference>
<sequence>MEQALSKMAFLALFIAGTFNGFAQENPEIAAKAAKKYMQEAEEAMAENDMATAEAFYRKAIAKDPENAEAKYNLGNLYYNKEITAQALERHTDAATTAKEKPLKHDAFHNKGNAFMKQKKYSEAVEAYKHSLRNNPKDDETRYNLALAKKMLEEEKKDGGGGDSKEKDKQDQQNQQDKNEQQDGEGEKEQNEDGKPDNKEGGDKKEDENKEGEKKKENSGDPDNKEDQKNQKPKEGEQPKQPEQRPGQLSPQQVKNLLEAMGNEEKKVQEKINARKEKGVPVKTEKDW</sequence>
<reference evidence="4 5" key="1">
    <citation type="submission" date="2020-03" db="EMBL/GenBank/DDBJ databases">
        <title>Salinimicrobium sp. nov, isolated from SCS.</title>
        <authorList>
            <person name="Cao W.R."/>
        </authorList>
    </citation>
    <scope>NUCLEOTIDE SEQUENCE [LARGE SCALE GENOMIC DNA]</scope>
    <source>
        <strain evidence="5">J15B91</strain>
    </source>
</reference>